<accession>A0A8S1ELG3</accession>
<comment type="caution">
    <text evidence="2">The sequence shown here is derived from an EMBL/GenBank/DDBJ whole genome shotgun (WGS) entry which is preliminary data.</text>
</comment>
<proteinExistence type="predicted"/>
<keyword evidence="3" id="KW-1185">Reference proteome</keyword>
<organism evidence="2 3">
    <name type="scientific">Caenorhabditis bovis</name>
    <dbReference type="NCBI Taxonomy" id="2654633"/>
    <lineage>
        <taxon>Eukaryota</taxon>
        <taxon>Metazoa</taxon>
        <taxon>Ecdysozoa</taxon>
        <taxon>Nematoda</taxon>
        <taxon>Chromadorea</taxon>
        <taxon>Rhabditida</taxon>
        <taxon>Rhabditina</taxon>
        <taxon>Rhabditomorpha</taxon>
        <taxon>Rhabditoidea</taxon>
        <taxon>Rhabditidae</taxon>
        <taxon>Peloderinae</taxon>
        <taxon>Caenorhabditis</taxon>
    </lineage>
</organism>
<evidence type="ECO:0000256" key="1">
    <source>
        <dbReference type="SAM" id="MobiDB-lite"/>
    </source>
</evidence>
<name>A0A8S1ELG3_9PELO</name>
<feature type="region of interest" description="Disordered" evidence="1">
    <location>
        <begin position="40"/>
        <end position="61"/>
    </location>
</feature>
<evidence type="ECO:0000313" key="2">
    <source>
        <dbReference type="EMBL" id="CAB3404668.1"/>
    </source>
</evidence>
<dbReference type="OrthoDB" id="5826274at2759"/>
<gene>
    <name evidence="2" type="ORF">CBOVIS_LOCUS6964</name>
</gene>
<sequence length="124" mass="13961">MNGTMDDEQRLLHSNPMRPVPLNHNFYEQILQKNLGSAFDETASTAESSEHSYPSTSATAPDTANIVEHLMKTNERYIAEAALKQVANSVVNVNHQQFNDLIPISFDQDEFIKNIEAQMAAKKR</sequence>
<feature type="compositionally biased region" description="Polar residues" evidence="1">
    <location>
        <begin position="51"/>
        <end position="61"/>
    </location>
</feature>
<evidence type="ECO:0000313" key="3">
    <source>
        <dbReference type="Proteomes" id="UP000494206"/>
    </source>
</evidence>
<dbReference type="EMBL" id="CADEPM010000004">
    <property type="protein sequence ID" value="CAB3404668.1"/>
    <property type="molecule type" value="Genomic_DNA"/>
</dbReference>
<dbReference type="AlphaFoldDB" id="A0A8S1ELG3"/>
<protein>
    <submittedName>
        <fullName evidence="2">Uncharacterized protein</fullName>
    </submittedName>
</protein>
<reference evidence="2 3" key="1">
    <citation type="submission" date="2020-04" db="EMBL/GenBank/DDBJ databases">
        <authorList>
            <person name="Laetsch R D."/>
            <person name="Stevens L."/>
            <person name="Kumar S."/>
            <person name="Blaxter L. M."/>
        </authorList>
    </citation>
    <scope>NUCLEOTIDE SEQUENCE [LARGE SCALE GENOMIC DNA]</scope>
</reference>
<dbReference type="Proteomes" id="UP000494206">
    <property type="component" value="Unassembled WGS sequence"/>
</dbReference>